<gene>
    <name evidence="1" type="ORF">GHO37_26190</name>
</gene>
<dbReference type="InterPro" id="IPR041508">
    <property type="entry name" value="TcC-like_repeat"/>
</dbReference>
<evidence type="ECO:0000313" key="2">
    <source>
        <dbReference type="Proteomes" id="UP000447574"/>
    </source>
</evidence>
<protein>
    <submittedName>
        <fullName evidence="1">RHS repeat protein</fullName>
    </submittedName>
</protein>
<dbReference type="Pfam" id="PF18807">
    <property type="entry name" value="TTc_toxin_rep"/>
    <property type="match status" value="1"/>
</dbReference>
<comment type="caution">
    <text evidence="1">The sequence shown here is derived from an EMBL/GenBank/DDBJ whole genome shotgun (WGS) entry which is preliminary data.</text>
</comment>
<reference evidence="1 2" key="1">
    <citation type="submission" date="2019-10" db="EMBL/GenBank/DDBJ databases">
        <title>Evaluation of single-gene subtyping targets for Pseudomonas.</title>
        <authorList>
            <person name="Reichler S.J."/>
            <person name="Orsi R.H."/>
            <person name="Wiedmann M."/>
            <person name="Martin N.H."/>
            <person name="Murphy S.I."/>
        </authorList>
    </citation>
    <scope>NUCLEOTIDE SEQUENCE [LARGE SCALE GENOMIC DNA]</scope>
    <source>
        <strain evidence="1 2">FSL R10-2932</strain>
    </source>
</reference>
<name>A0A7X1X081_9PSED</name>
<dbReference type="NCBIfam" id="TIGR03696">
    <property type="entry name" value="Rhs_assc_core"/>
    <property type="match status" value="1"/>
</dbReference>
<evidence type="ECO:0000313" key="1">
    <source>
        <dbReference type="EMBL" id="MQT77743.1"/>
    </source>
</evidence>
<dbReference type="PANTHER" id="PTHR32305">
    <property type="match status" value="1"/>
</dbReference>
<dbReference type="EMBL" id="WIWF01000185">
    <property type="protein sequence ID" value="MQT77743.1"/>
    <property type="molecule type" value="Genomic_DNA"/>
</dbReference>
<dbReference type="AlphaFoldDB" id="A0A7X1X081"/>
<dbReference type="PANTHER" id="PTHR32305:SF15">
    <property type="entry name" value="PROTEIN RHSA-RELATED"/>
    <property type="match status" value="1"/>
</dbReference>
<dbReference type="InterPro" id="IPR050708">
    <property type="entry name" value="T6SS_VgrG/RHS"/>
</dbReference>
<sequence>MLNFGSQIHAKTPQLSVIDNRGLWVRSISYCRHPGSLSVTEERITRQRFNPRGQLSHCIDPRVFELLQADNTLDPNLSNWFSLTGTVLRTDSIDAGTRVTLNDSAGRPHLSVSATGVTRNWEYEDQNSPGRLLSISDQVASADARITERFVWAGNSTAEQSLNLVGQCIAHYDTAGLNGVNSVGLTGTPMSIFRQLLLEEHEANWKGDGPSDWQECLAPEVFTSHCTTDAGGVAVIQTDAKGNQQRLVFDIAGQLKASWLTLKDAAEQVIVSALDYSAGGQKMSEVHGNGILTTYTYEASTQRLVGIKTERPAGHPSGARLLQDLRYEYDPVGNVLAVRNKAETTRFWRNQKVSAQNIFVYDSAYQLVESKGREMANSSLQNSEHLPPLVPIPPDNSIYTLYTLYTRTYSYDRGGNLIQVRHIAPATDNSYTIDVTVSSRTNRAVLNALTQKPDEVDALFDAGGHQLQLQPGQQLTWTVRGELLQVGDETASSHEHYRYDSESMRIRKVNVRHTDKAVQTLSVTYLPGLELRTICLGERVSEDLHTLLVGESGQAQVRILHWETGRPAGISDNQVRYSYDNLIGSSGLELDANGEVLSYEEYYPFGGTAIWAATSLVEADYKIVRYSGKERDATGLYYYGYRYYQPWVCRWLSADPAGAIDGLNLFRMVRNNPVTLADAKGLAPSGKVKKAYFHMLTNGSQFRDSMPETPRDIDEAIDIVARQSERNLERLANNFEKFEPDTLETDFFLHTSTADYEITHFSSSDFTDVEGNAHFLSRQQLEKRNISFNTNNTEIDDLAELATDRFAFFSIGEHGGKPKTKSRFGNFRYAASYESLNRYQDYALLQTHDLLLPLDRPSSSTSSTAFLADSDRAVFDDGLLSNFNSDEGAAVIGSIYMGKDIKEGLAMTVAWDFHAMGIDTKQKILERVVEDSNSNSIVQAFYRPQLLIPNGMRLSKGQFTLTSMK</sequence>
<dbReference type="Proteomes" id="UP000447574">
    <property type="component" value="Unassembled WGS sequence"/>
</dbReference>
<accession>A0A7X1X081</accession>
<dbReference type="Gene3D" id="2.180.10.10">
    <property type="entry name" value="RHS repeat-associated core"/>
    <property type="match status" value="1"/>
</dbReference>
<proteinExistence type="predicted"/>
<dbReference type="RefSeq" id="WP_153439133.1">
    <property type="nucleotide sequence ID" value="NZ_WIWF01000185.1"/>
</dbReference>
<dbReference type="InterPro" id="IPR022385">
    <property type="entry name" value="Rhs_assc_core"/>
</dbReference>
<organism evidence="1 2">
    <name type="scientific">Pseudomonas helleri</name>
    <dbReference type="NCBI Taxonomy" id="1608996"/>
    <lineage>
        <taxon>Bacteria</taxon>
        <taxon>Pseudomonadati</taxon>
        <taxon>Pseudomonadota</taxon>
        <taxon>Gammaproteobacteria</taxon>
        <taxon>Pseudomonadales</taxon>
        <taxon>Pseudomonadaceae</taxon>
        <taxon>Pseudomonas</taxon>
    </lineage>
</organism>